<dbReference type="PANTHER" id="PTHR24409">
    <property type="entry name" value="ZINC FINGER PROTEIN 142"/>
    <property type="match status" value="1"/>
</dbReference>
<dbReference type="GO" id="GO:0005634">
    <property type="term" value="C:nucleus"/>
    <property type="evidence" value="ECO:0007669"/>
    <property type="project" value="UniProtKB-SubCell"/>
</dbReference>
<evidence type="ECO:0000313" key="11">
    <source>
        <dbReference type="Proteomes" id="UP000316270"/>
    </source>
</evidence>
<keyword evidence="3" id="KW-0677">Repeat</keyword>
<evidence type="ECO:0000256" key="7">
    <source>
        <dbReference type="PROSITE-ProRule" id="PRU00042"/>
    </source>
</evidence>
<dbReference type="GO" id="GO:0000977">
    <property type="term" value="F:RNA polymerase II transcription regulatory region sequence-specific DNA binding"/>
    <property type="evidence" value="ECO:0007669"/>
    <property type="project" value="TreeGrafter"/>
</dbReference>
<dbReference type="InterPro" id="IPR013087">
    <property type="entry name" value="Znf_C2H2_type"/>
</dbReference>
<dbReference type="OrthoDB" id="21416at2759"/>
<evidence type="ECO:0000256" key="6">
    <source>
        <dbReference type="ARBA" id="ARBA00023242"/>
    </source>
</evidence>
<accession>A0A517LCS1</accession>
<evidence type="ECO:0000256" key="5">
    <source>
        <dbReference type="ARBA" id="ARBA00022833"/>
    </source>
</evidence>
<evidence type="ECO:0000256" key="1">
    <source>
        <dbReference type="ARBA" id="ARBA00004123"/>
    </source>
</evidence>
<dbReference type="Gene3D" id="3.30.160.60">
    <property type="entry name" value="Classic Zinc Finger"/>
    <property type="match status" value="2"/>
</dbReference>
<feature type="domain" description="C2H2-type" evidence="9">
    <location>
        <begin position="368"/>
        <end position="390"/>
    </location>
</feature>
<feature type="region of interest" description="Disordered" evidence="8">
    <location>
        <begin position="335"/>
        <end position="361"/>
    </location>
</feature>
<keyword evidence="6" id="KW-0539">Nucleus</keyword>
<dbReference type="Proteomes" id="UP000316270">
    <property type="component" value="Chromosome 9"/>
</dbReference>
<keyword evidence="2" id="KW-0479">Metal-binding</keyword>
<dbReference type="STRING" id="50376.A0A517LCS1"/>
<evidence type="ECO:0000256" key="8">
    <source>
        <dbReference type="SAM" id="MobiDB-lite"/>
    </source>
</evidence>
<name>A0A517LCS1_9PEZI</name>
<gene>
    <name evidence="10" type="ORF">FKW77_007476</name>
</gene>
<dbReference type="InterPro" id="IPR036236">
    <property type="entry name" value="Znf_C2H2_sf"/>
</dbReference>
<feature type="region of interest" description="Disordered" evidence="8">
    <location>
        <begin position="302"/>
        <end position="321"/>
    </location>
</feature>
<keyword evidence="5" id="KW-0862">Zinc</keyword>
<dbReference type="FunFam" id="3.30.160.60:FF:000145">
    <property type="entry name" value="Zinc finger protein 574"/>
    <property type="match status" value="1"/>
</dbReference>
<dbReference type="AlphaFoldDB" id="A0A517LCS1"/>
<dbReference type="PANTHER" id="PTHR24409:SF295">
    <property type="entry name" value="AZ2-RELATED"/>
    <property type="match status" value="1"/>
</dbReference>
<dbReference type="Pfam" id="PF00096">
    <property type="entry name" value="zf-C2H2"/>
    <property type="match status" value="1"/>
</dbReference>
<sequence>MKSVNLLSQNVDFERRRFRVDPKDLCESLVDVREDGSIQLVHSTAKSYLKKKYFEGTAMELEMATFCVDYLNLPVFTGPFSKLAVLDGSYGFVKYAVLNWARHLEAGLSDTSEPDDHVRGFLESFERLLESHWNSPALEIKIPKRTRDRLLVFHSSSKYHEITKAVASTQEQINRFGTMSDAECALDLGRMVAQIRIQIEAVVEDNDSKPPNLQEDFRDKYGSSLFRCSRFSCKYFTSGFASRAHRDGHEKRHERPFRCPDIHCTGFIGYAKEDQLARHLKDIHSDLAEQEHVFPTEAEVLESQREYEPEVNSEQENPATPLVVDPSLETVDVEAQSSSSVTAAEWQDSDRQLQASRPAKRAKTKTEFKCTQCEKTFTKRYNRDSHLKVHGIGPNFPCNICDTEFPRRSDLTRHMQTHAAVKAFKCGGVLQNGQYWGCGQSFVRQDILSSHHRSQKGKKCLAPLEEEEARAIAATHSMTDV</sequence>
<evidence type="ECO:0000256" key="2">
    <source>
        <dbReference type="ARBA" id="ARBA00022723"/>
    </source>
</evidence>
<comment type="subcellular location">
    <subcellularLocation>
        <location evidence="1">Nucleus</location>
    </subcellularLocation>
</comment>
<dbReference type="GO" id="GO:0008270">
    <property type="term" value="F:zinc ion binding"/>
    <property type="evidence" value="ECO:0007669"/>
    <property type="project" value="UniProtKB-KW"/>
</dbReference>
<proteinExistence type="predicted"/>
<evidence type="ECO:0000256" key="3">
    <source>
        <dbReference type="ARBA" id="ARBA00022737"/>
    </source>
</evidence>
<dbReference type="PROSITE" id="PS00028">
    <property type="entry name" value="ZINC_FINGER_C2H2_1"/>
    <property type="match status" value="2"/>
</dbReference>
<dbReference type="SUPFAM" id="SSF57667">
    <property type="entry name" value="beta-beta-alpha zinc fingers"/>
    <property type="match status" value="2"/>
</dbReference>
<protein>
    <recommendedName>
        <fullName evidence="9">C2H2-type domain-containing protein</fullName>
    </recommendedName>
</protein>
<feature type="domain" description="C2H2-type" evidence="9">
    <location>
        <begin position="424"/>
        <end position="460"/>
    </location>
</feature>
<evidence type="ECO:0000256" key="4">
    <source>
        <dbReference type="ARBA" id="ARBA00022771"/>
    </source>
</evidence>
<reference evidence="10 11" key="1">
    <citation type="submission" date="2019-07" db="EMBL/GenBank/DDBJ databases">
        <title>Finished genome of Venturia effusa.</title>
        <authorList>
            <person name="Young C.A."/>
            <person name="Cox M.P."/>
            <person name="Ganley A.R.D."/>
            <person name="David W.J."/>
        </authorList>
    </citation>
    <scope>NUCLEOTIDE SEQUENCE [LARGE SCALE GENOMIC DNA]</scope>
    <source>
        <strain evidence="11">albino</strain>
    </source>
</reference>
<dbReference type="SMART" id="SM00355">
    <property type="entry name" value="ZnF_C2H2"/>
    <property type="match status" value="4"/>
</dbReference>
<keyword evidence="4 7" id="KW-0863">Zinc-finger</keyword>
<keyword evidence="11" id="KW-1185">Reference proteome</keyword>
<organism evidence="10 11">
    <name type="scientific">Venturia effusa</name>
    <dbReference type="NCBI Taxonomy" id="50376"/>
    <lineage>
        <taxon>Eukaryota</taxon>
        <taxon>Fungi</taxon>
        <taxon>Dikarya</taxon>
        <taxon>Ascomycota</taxon>
        <taxon>Pezizomycotina</taxon>
        <taxon>Dothideomycetes</taxon>
        <taxon>Pleosporomycetidae</taxon>
        <taxon>Venturiales</taxon>
        <taxon>Venturiaceae</taxon>
        <taxon>Venturia</taxon>
    </lineage>
</organism>
<dbReference type="EMBL" id="CP042193">
    <property type="protein sequence ID" value="QDS73386.1"/>
    <property type="molecule type" value="Genomic_DNA"/>
</dbReference>
<evidence type="ECO:0000259" key="9">
    <source>
        <dbReference type="PROSITE" id="PS50157"/>
    </source>
</evidence>
<dbReference type="GO" id="GO:0000981">
    <property type="term" value="F:DNA-binding transcription factor activity, RNA polymerase II-specific"/>
    <property type="evidence" value="ECO:0007669"/>
    <property type="project" value="TreeGrafter"/>
</dbReference>
<feature type="domain" description="C2H2-type" evidence="9">
    <location>
        <begin position="396"/>
        <end position="423"/>
    </location>
</feature>
<evidence type="ECO:0000313" key="10">
    <source>
        <dbReference type="EMBL" id="QDS73386.1"/>
    </source>
</evidence>
<dbReference type="PROSITE" id="PS50157">
    <property type="entry name" value="ZINC_FINGER_C2H2_2"/>
    <property type="match status" value="3"/>
</dbReference>